<dbReference type="EMBL" id="JAGSOJ010000003">
    <property type="protein sequence ID" value="MCM1990956.1"/>
    <property type="molecule type" value="Genomic_DNA"/>
</dbReference>
<dbReference type="Pfam" id="PF24695">
    <property type="entry name" value="PITM1-3"/>
    <property type="match status" value="1"/>
</dbReference>
<reference evidence="2" key="1">
    <citation type="journal article" date="2021" name="mSystems">
        <title>Bacteria and Archaea Synergistically Convert Glycine Betaine to Biogenic Methane in the Formosa Cold Seep of the South China Sea.</title>
        <authorList>
            <person name="Li L."/>
            <person name="Zhang W."/>
            <person name="Zhang S."/>
            <person name="Song L."/>
            <person name="Sun Q."/>
            <person name="Zhang H."/>
            <person name="Xiang H."/>
            <person name="Dong X."/>
        </authorList>
    </citation>
    <scope>NUCLEOTIDE SEQUENCE</scope>
    <source>
        <strain evidence="2">ZWT</strain>
    </source>
</reference>
<sequence>MEFLACDNIEFKSREYFYNLIPKQFPHIKKTYFRHWYNTLFTSSHSPYHNGYDIIANEKDSIIIHGKFHYGDFRKDLEDEWISIFMYNFNLPNPNWVYITRILTDNDGQIFHHFTKDKTLKNGLYLFKFIVEGDRTSADMYIRILSEKEDYVIFDIDGTLTISDNELIKESFYEFLDVHYKPKAYKDAYKVVNYYKDKGYNILYLTARPSWLISNTLNWLKENGFPFGILHTNETGIPSTYADIYKSMYLKTIISKGANINYLYGNALTDISAYKSINISHDKIFIVGEHGGKSGTNPIYNYTDHLCNLISLSQNSFL</sequence>
<dbReference type="GO" id="GO:0005737">
    <property type="term" value="C:cytoplasm"/>
    <property type="evidence" value="ECO:0007669"/>
    <property type="project" value="TreeGrafter"/>
</dbReference>
<evidence type="ECO:0000313" key="2">
    <source>
        <dbReference type="EMBL" id="MCM1990956.1"/>
    </source>
</evidence>
<evidence type="ECO:0000313" key="3">
    <source>
        <dbReference type="Proteomes" id="UP001056429"/>
    </source>
</evidence>
<dbReference type="SMART" id="SM00775">
    <property type="entry name" value="LNS2"/>
    <property type="match status" value="1"/>
</dbReference>
<protein>
    <submittedName>
        <fullName evidence="2">Lipin LNS2</fullName>
    </submittedName>
</protein>
<reference evidence="2" key="2">
    <citation type="submission" date="2021-04" db="EMBL/GenBank/DDBJ databases">
        <authorList>
            <person name="Dong X."/>
        </authorList>
    </citation>
    <scope>NUCLEOTIDE SEQUENCE</scope>
    <source>
        <strain evidence="2">ZWT</strain>
    </source>
</reference>
<dbReference type="Proteomes" id="UP001056429">
    <property type="component" value="Unassembled WGS sequence"/>
</dbReference>
<dbReference type="AlphaFoldDB" id="A0A9J6P3L1"/>
<dbReference type="InterPro" id="IPR023214">
    <property type="entry name" value="HAD_sf"/>
</dbReference>
<comment type="caution">
    <text evidence="2">The sequence shown here is derived from an EMBL/GenBank/DDBJ whole genome shotgun (WGS) entry which is preliminary data.</text>
</comment>
<dbReference type="RefSeq" id="WP_250860066.1">
    <property type="nucleotide sequence ID" value="NZ_JAGSOJ010000003.1"/>
</dbReference>
<proteinExistence type="predicted"/>
<dbReference type="PANTHER" id="PTHR10658:SF11">
    <property type="entry name" value="VIBRATOR, ISOFORM B"/>
    <property type="match status" value="1"/>
</dbReference>
<dbReference type="GO" id="GO:0035091">
    <property type="term" value="F:phosphatidylinositol binding"/>
    <property type="evidence" value="ECO:0007669"/>
    <property type="project" value="TreeGrafter"/>
</dbReference>
<dbReference type="Gene3D" id="3.40.50.1000">
    <property type="entry name" value="HAD superfamily/HAD-like"/>
    <property type="match status" value="1"/>
</dbReference>
<accession>A0A9J6P3L1</accession>
<dbReference type="Pfam" id="PF24694">
    <property type="entry name" value="LNS2_PITM1-3"/>
    <property type="match status" value="1"/>
</dbReference>
<dbReference type="GO" id="GO:0031210">
    <property type="term" value="F:phosphatidylcholine binding"/>
    <property type="evidence" value="ECO:0007669"/>
    <property type="project" value="TreeGrafter"/>
</dbReference>
<dbReference type="SUPFAM" id="SSF56784">
    <property type="entry name" value="HAD-like"/>
    <property type="match status" value="1"/>
</dbReference>
<organism evidence="2 3">
    <name type="scientific">Oceanirhabdus seepicola</name>
    <dbReference type="NCBI Taxonomy" id="2828781"/>
    <lineage>
        <taxon>Bacteria</taxon>
        <taxon>Bacillati</taxon>
        <taxon>Bacillota</taxon>
        <taxon>Clostridia</taxon>
        <taxon>Eubacteriales</taxon>
        <taxon>Clostridiaceae</taxon>
        <taxon>Oceanirhabdus</taxon>
    </lineage>
</organism>
<dbReference type="InterPro" id="IPR031315">
    <property type="entry name" value="LNS2/PITP"/>
</dbReference>
<keyword evidence="3" id="KW-1185">Reference proteome</keyword>
<dbReference type="InterPro" id="IPR036412">
    <property type="entry name" value="HAD-like_sf"/>
</dbReference>
<evidence type="ECO:0000259" key="1">
    <source>
        <dbReference type="SMART" id="SM00775"/>
    </source>
</evidence>
<dbReference type="PANTHER" id="PTHR10658">
    <property type="entry name" value="PHOSPHATIDYLINOSITOL TRANSFER PROTEIN"/>
    <property type="match status" value="1"/>
</dbReference>
<gene>
    <name evidence="2" type="ORF">KDK92_14590</name>
</gene>
<dbReference type="InterPro" id="IPR001666">
    <property type="entry name" value="PI_transfer"/>
</dbReference>
<dbReference type="GO" id="GO:0008526">
    <property type="term" value="F:phosphatidylinositol transfer activity"/>
    <property type="evidence" value="ECO:0007669"/>
    <property type="project" value="TreeGrafter"/>
</dbReference>
<feature type="domain" description="LNS2/PITP" evidence="1">
    <location>
        <begin position="152"/>
        <end position="296"/>
    </location>
</feature>
<name>A0A9J6P3L1_9CLOT</name>
<dbReference type="GO" id="GO:0008525">
    <property type="term" value="F:phosphatidylcholine transporter activity"/>
    <property type="evidence" value="ECO:0007669"/>
    <property type="project" value="TreeGrafter"/>
</dbReference>